<dbReference type="Gene3D" id="3.30.479.30">
    <property type="entry name" value="Band 7 domain"/>
    <property type="match status" value="1"/>
</dbReference>
<proteinExistence type="predicted"/>
<evidence type="ECO:0000256" key="1">
    <source>
        <dbReference type="ARBA" id="ARBA00004167"/>
    </source>
</evidence>
<gene>
    <name evidence="4" type="ORF">DSCA_23410</name>
</gene>
<feature type="transmembrane region" description="Helical" evidence="2">
    <location>
        <begin position="99"/>
        <end position="120"/>
    </location>
</feature>
<dbReference type="PANTHER" id="PTHR42911">
    <property type="entry name" value="MODULATOR OF FTSH PROTEASE HFLC"/>
    <property type="match status" value="1"/>
</dbReference>
<sequence length="669" mass="73197">MNEGRKLLGRGAVHSLTGLLTCTALAGLLAWITRLHAGTIAWHVLWPCLAGTIVWGHLLASYLLLARDSRHAEIPDGHEPADSQSTESGKRRIRGVHRFYYRFIVPVMELGAALLLAQSFRSGLAVPPSATAAASTSSLLLVAAYSITALLLIVLSVYVTGLMAARTWHLLKSGRNITNLVAGLFVGLLAGACGDHFGFSKIATIVGWGFVVVNTLLAAEILLSMGLRLFSPRRPNALPRPAFDFYLLEGLSQPDRIGHTFAAMLEGVFGFDITRTSFGRVVQSLILPTVWVTAGSIAGLSCIVIVPPHEQAVVLNLGRLVPQPLQPGLHLKLPWPLASVRRYDVGAVRSIHVGSHKPGRTGGGVYRKGVPILWTNMHGIDIDELLICSSPLDRNRTAVDGQLRKADIRKVPSVSLAAADVHIQYAIDNLIAYVNTSAAPESLLRKMAETRATRLIYRYDIDALFTEARLDLVDDIRHALQDACDKRELGIKIVHVAITAAHPPVEVADDFEATVVAMQEKETRIQQARQTAIRTRVEATGSVKTFYRLASLADQVDFQKEAAAVTDYDALLHDAGGAVSQRLAEAKSYRFTRENRERGTTERFVQQLRAYEASPRNYRYDTYFSTLEKGLAKNRKVVLLGGTDNTIVRMGIGEQGMGMNLMPDEIGMR</sequence>
<keyword evidence="2" id="KW-0472">Membrane</keyword>
<keyword evidence="2" id="KW-1133">Transmembrane helix</keyword>
<feature type="transmembrane region" description="Helical" evidence="2">
    <location>
        <begin position="177"/>
        <end position="199"/>
    </location>
</feature>
<feature type="transmembrane region" description="Helical" evidence="2">
    <location>
        <begin position="12"/>
        <end position="32"/>
    </location>
</feature>
<evidence type="ECO:0000313" key="4">
    <source>
        <dbReference type="EMBL" id="BBO68411.1"/>
    </source>
</evidence>
<comment type="subcellular location">
    <subcellularLocation>
        <location evidence="1">Membrane</location>
        <topology evidence="1">Single-pass membrane protein</topology>
    </subcellularLocation>
</comment>
<evidence type="ECO:0000313" key="5">
    <source>
        <dbReference type="Proteomes" id="UP000427906"/>
    </source>
</evidence>
<feature type="transmembrane region" description="Helical" evidence="2">
    <location>
        <begin position="44"/>
        <end position="65"/>
    </location>
</feature>
<accession>A0A5K7YND3</accession>
<dbReference type="InterPro" id="IPR001107">
    <property type="entry name" value="Band_7"/>
</dbReference>
<keyword evidence="2" id="KW-0812">Transmembrane</keyword>
<organism evidence="4 5">
    <name type="scientific">Desulfosarcina alkanivorans</name>
    <dbReference type="NCBI Taxonomy" id="571177"/>
    <lineage>
        <taxon>Bacteria</taxon>
        <taxon>Pseudomonadati</taxon>
        <taxon>Thermodesulfobacteriota</taxon>
        <taxon>Desulfobacteria</taxon>
        <taxon>Desulfobacterales</taxon>
        <taxon>Desulfosarcinaceae</taxon>
        <taxon>Desulfosarcina</taxon>
    </lineage>
</organism>
<dbReference type="RefSeq" id="WP_155316580.1">
    <property type="nucleotide sequence ID" value="NZ_AP021874.1"/>
</dbReference>
<evidence type="ECO:0000259" key="3">
    <source>
        <dbReference type="SMART" id="SM00244"/>
    </source>
</evidence>
<dbReference type="SMART" id="SM00244">
    <property type="entry name" value="PHB"/>
    <property type="match status" value="1"/>
</dbReference>
<protein>
    <recommendedName>
        <fullName evidence="3">Band 7 domain-containing protein</fullName>
    </recommendedName>
</protein>
<dbReference type="GO" id="GO:0016020">
    <property type="term" value="C:membrane"/>
    <property type="evidence" value="ECO:0007669"/>
    <property type="project" value="UniProtKB-SubCell"/>
</dbReference>
<feature type="transmembrane region" description="Helical" evidence="2">
    <location>
        <begin position="205"/>
        <end position="230"/>
    </location>
</feature>
<dbReference type="KEGG" id="dalk:DSCA_23410"/>
<keyword evidence="5" id="KW-1185">Reference proteome</keyword>
<dbReference type="EMBL" id="AP021874">
    <property type="protein sequence ID" value="BBO68411.1"/>
    <property type="molecule type" value="Genomic_DNA"/>
</dbReference>
<feature type="domain" description="Band 7" evidence="3">
    <location>
        <begin position="301"/>
        <end position="515"/>
    </location>
</feature>
<dbReference type="SUPFAM" id="SSF117892">
    <property type="entry name" value="Band 7/SPFH domain"/>
    <property type="match status" value="1"/>
</dbReference>
<feature type="transmembrane region" description="Helical" evidence="2">
    <location>
        <begin position="285"/>
        <end position="306"/>
    </location>
</feature>
<dbReference type="OrthoDB" id="9779595at2"/>
<dbReference type="Proteomes" id="UP000427906">
    <property type="component" value="Chromosome"/>
</dbReference>
<dbReference type="InterPro" id="IPR036013">
    <property type="entry name" value="Band_7/SPFH_dom_sf"/>
</dbReference>
<name>A0A5K7YND3_9BACT</name>
<dbReference type="PANTHER" id="PTHR42911:SF1">
    <property type="entry name" value="MODULATOR OF FTSH PROTEASE HFLC"/>
    <property type="match status" value="1"/>
</dbReference>
<reference evidence="4 5" key="1">
    <citation type="submission" date="2019-11" db="EMBL/GenBank/DDBJ databases">
        <title>Comparative genomics of hydrocarbon-degrading Desulfosarcina strains.</title>
        <authorList>
            <person name="Watanabe M."/>
            <person name="Kojima H."/>
            <person name="Fukui M."/>
        </authorList>
    </citation>
    <scope>NUCLEOTIDE SEQUENCE [LARGE SCALE GENOMIC DNA]</scope>
    <source>
        <strain evidence="4 5">PL12</strain>
    </source>
</reference>
<dbReference type="Pfam" id="PF01145">
    <property type="entry name" value="Band_7"/>
    <property type="match status" value="1"/>
</dbReference>
<dbReference type="AlphaFoldDB" id="A0A5K7YND3"/>
<evidence type="ECO:0000256" key="2">
    <source>
        <dbReference type="SAM" id="Phobius"/>
    </source>
</evidence>
<feature type="transmembrane region" description="Helical" evidence="2">
    <location>
        <begin position="140"/>
        <end position="165"/>
    </location>
</feature>